<dbReference type="InterPro" id="IPR017926">
    <property type="entry name" value="GATASE"/>
</dbReference>
<dbReference type="HOGENOM" id="CLU_054974_3_2_10"/>
<evidence type="ECO:0000313" key="3">
    <source>
        <dbReference type="Proteomes" id="UP000002724"/>
    </source>
</evidence>
<dbReference type="CDD" id="cd01741">
    <property type="entry name" value="GATase1_1"/>
    <property type="match status" value="1"/>
</dbReference>
<keyword evidence="2" id="KW-0315">Glutamine amidotransferase</keyword>
<dbReference type="STRING" id="324925.Ppha_1906"/>
<accession>B4SC23</accession>
<dbReference type="GO" id="GO:0005829">
    <property type="term" value="C:cytosol"/>
    <property type="evidence" value="ECO:0007669"/>
    <property type="project" value="TreeGrafter"/>
</dbReference>
<evidence type="ECO:0000259" key="1">
    <source>
        <dbReference type="Pfam" id="PF00117"/>
    </source>
</evidence>
<dbReference type="Proteomes" id="UP000002724">
    <property type="component" value="Chromosome"/>
</dbReference>
<sequence length="238" mass="26027">MSRKVLIVKNITHEGPGLLETLLCEHGIAWHSEDLSAGGTVPDPRGYSALVVLGGPQSANDESPAMLLQLRRIEQALHEEIPSLGICLGIQCLVKAGGGKVVNSPVKEIGFLDPEGNPFRIDLTPAGKKEALFGGLGKSFPVFQLHGETVELASSGMELLATGKQCPVQAVRVGKNAYGLQCHFELTTAMFSDWCDTDSDLKRMNRQELMEQYETIREEYHSTGLKLMHNFLRISELV</sequence>
<dbReference type="OrthoDB" id="9807137at2"/>
<dbReference type="eggNOG" id="COG0518">
    <property type="taxonomic scope" value="Bacteria"/>
</dbReference>
<dbReference type="KEGG" id="pph:Ppha_1906"/>
<dbReference type="MEROPS" id="C26.001"/>
<dbReference type="PROSITE" id="PS51273">
    <property type="entry name" value="GATASE_TYPE_1"/>
    <property type="match status" value="1"/>
</dbReference>
<reference evidence="2 3" key="1">
    <citation type="submission" date="2008-06" db="EMBL/GenBank/DDBJ databases">
        <title>Complete sequence of Pelodictyon phaeoclathratiforme BU-1.</title>
        <authorList>
            <consortium name="US DOE Joint Genome Institute"/>
            <person name="Lucas S."/>
            <person name="Copeland A."/>
            <person name="Lapidus A."/>
            <person name="Glavina del Rio T."/>
            <person name="Dalin E."/>
            <person name="Tice H."/>
            <person name="Bruce D."/>
            <person name="Goodwin L."/>
            <person name="Pitluck S."/>
            <person name="Schmutz J."/>
            <person name="Larimer F."/>
            <person name="Land M."/>
            <person name="Hauser L."/>
            <person name="Kyrpides N."/>
            <person name="Mikhailova N."/>
            <person name="Liu Z."/>
            <person name="Li T."/>
            <person name="Zhao F."/>
            <person name="Overmann J."/>
            <person name="Bryant D.A."/>
            <person name="Richardson P."/>
        </authorList>
    </citation>
    <scope>NUCLEOTIDE SEQUENCE [LARGE SCALE GENOMIC DNA]</scope>
    <source>
        <strain evidence="3">DSM 5477 / BU-1</strain>
    </source>
</reference>
<evidence type="ECO:0000313" key="2">
    <source>
        <dbReference type="EMBL" id="ACF44129.1"/>
    </source>
</evidence>
<dbReference type="PANTHER" id="PTHR42695">
    <property type="entry name" value="GLUTAMINE AMIDOTRANSFERASE YLR126C-RELATED"/>
    <property type="match status" value="1"/>
</dbReference>
<dbReference type="SUPFAM" id="SSF52317">
    <property type="entry name" value="Class I glutamine amidotransferase-like"/>
    <property type="match status" value="1"/>
</dbReference>
<dbReference type="EMBL" id="CP001110">
    <property type="protein sequence ID" value="ACF44129.1"/>
    <property type="molecule type" value="Genomic_DNA"/>
</dbReference>
<dbReference type="Pfam" id="PF00117">
    <property type="entry name" value="GATase"/>
    <property type="match status" value="1"/>
</dbReference>
<gene>
    <name evidence="2" type="ordered locus">Ppha_1906</name>
</gene>
<dbReference type="Gene3D" id="3.40.50.880">
    <property type="match status" value="1"/>
</dbReference>
<name>B4SC23_PELPB</name>
<dbReference type="InterPro" id="IPR044992">
    <property type="entry name" value="ChyE-like"/>
</dbReference>
<dbReference type="PANTHER" id="PTHR42695:SF5">
    <property type="entry name" value="GLUTAMINE AMIDOTRANSFERASE YLR126C-RELATED"/>
    <property type="match status" value="1"/>
</dbReference>
<proteinExistence type="predicted"/>
<keyword evidence="3" id="KW-1185">Reference proteome</keyword>
<dbReference type="GO" id="GO:0016740">
    <property type="term" value="F:transferase activity"/>
    <property type="evidence" value="ECO:0007669"/>
    <property type="project" value="UniProtKB-KW"/>
</dbReference>
<organism evidence="2 3">
    <name type="scientific">Pelodictyon phaeoclathratiforme (strain DSM 5477 / BU-1)</name>
    <dbReference type="NCBI Taxonomy" id="324925"/>
    <lineage>
        <taxon>Bacteria</taxon>
        <taxon>Pseudomonadati</taxon>
        <taxon>Chlorobiota</taxon>
        <taxon>Chlorobiia</taxon>
        <taxon>Chlorobiales</taxon>
        <taxon>Chlorobiaceae</taxon>
        <taxon>Chlorobium/Pelodictyon group</taxon>
        <taxon>Pelodictyon</taxon>
    </lineage>
</organism>
<dbReference type="AlphaFoldDB" id="B4SC23"/>
<keyword evidence="2" id="KW-0808">Transferase</keyword>
<dbReference type="RefSeq" id="WP_012508611.1">
    <property type="nucleotide sequence ID" value="NC_011060.1"/>
</dbReference>
<feature type="domain" description="Glutamine amidotransferase" evidence="1">
    <location>
        <begin position="45"/>
        <end position="187"/>
    </location>
</feature>
<protein>
    <submittedName>
        <fullName evidence="2">Glutamine amidotransferase class-I</fullName>
    </submittedName>
</protein>
<dbReference type="InterPro" id="IPR029062">
    <property type="entry name" value="Class_I_gatase-like"/>
</dbReference>